<dbReference type="EMBL" id="CDMZ01001802">
    <property type="protein sequence ID" value="CEM37753.1"/>
    <property type="molecule type" value="Genomic_DNA"/>
</dbReference>
<feature type="compositionally biased region" description="Low complexity" evidence="2">
    <location>
        <begin position="541"/>
        <end position="571"/>
    </location>
</feature>
<gene>
    <name evidence="4" type="ORF">Cvel_24403</name>
</gene>
<feature type="compositionally biased region" description="Basic and acidic residues" evidence="2">
    <location>
        <begin position="998"/>
        <end position="1008"/>
    </location>
</feature>
<evidence type="ECO:0000256" key="1">
    <source>
        <dbReference type="ARBA" id="ARBA00005476"/>
    </source>
</evidence>
<feature type="region of interest" description="Disordered" evidence="2">
    <location>
        <begin position="1358"/>
        <end position="1386"/>
    </location>
</feature>
<protein>
    <recommendedName>
        <fullName evidence="3">LNS2/PITP domain-containing protein</fullName>
    </recommendedName>
</protein>
<feature type="compositionally biased region" description="Polar residues" evidence="2">
    <location>
        <begin position="721"/>
        <end position="740"/>
    </location>
</feature>
<feature type="region of interest" description="Disordered" evidence="2">
    <location>
        <begin position="977"/>
        <end position="1037"/>
    </location>
</feature>
<feature type="region of interest" description="Disordered" evidence="2">
    <location>
        <begin position="1225"/>
        <end position="1269"/>
    </location>
</feature>
<feature type="region of interest" description="Disordered" evidence="2">
    <location>
        <begin position="249"/>
        <end position="294"/>
    </location>
</feature>
<feature type="compositionally biased region" description="Basic and acidic residues" evidence="2">
    <location>
        <begin position="123"/>
        <end position="139"/>
    </location>
</feature>
<comment type="similarity">
    <text evidence="1">Belongs to the lipin family.</text>
</comment>
<feature type="compositionally biased region" description="Acidic residues" evidence="2">
    <location>
        <begin position="153"/>
        <end position="185"/>
    </location>
</feature>
<feature type="compositionally biased region" description="Basic and acidic residues" evidence="2">
    <location>
        <begin position="250"/>
        <end position="273"/>
    </location>
</feature>
<reference evidence="4" key="1">
    <citation type="submission" date="2014-11" db="EMBL/GenBank/DDBJ databases">
        <authorList>
            <person name="Otto D Thomas"/>
            <person name="Naeem Raeece"/>
        </authorList>
    </citation>
    <scope>NUCLEOTIDE SEQUENCE</scope>
</reference>
<dbReference type="InterPro" id="IPR031315">
    <property type="entry name" value="LNS2/PITP"/>
</dbReference>
<dbReference type="PANTHER" id="PTHR12181:SF12">
    <property type="entry name" value="PHOSPHATIDATE PHOSPHATASE"/>
    <property type="match status" value="1"/>
</dbReference>
<dbReference type="VEuPathDB" id="CryptoDB:Cvel_24403"/>
<evidence type="ECO:0000313" key="4">
    <source>
        <dbReference type="EMBL" id="CEM37753.1"/>
    </source>
</evidence>
<accession>A0A0G4H2E2</accession>
<evidence type="ECO:0000256" key="2">
    <source>
        <dbReference type="SAM" id="MobiDB-lite"/>
    </source>
</evidence>
<dbReference type="GO" id="GO:0008195">
    <property type="term" value="F:phosphatidate phosphatase activity"/>
    <property type="evidence" value="ECO:0007669"/>
    <property type="project" value="TreeGrafter"/>
</dbReference>
<feature type="region of interest" description="Disordered" evidence="2">
    <location>
        <begin position="220"/>
        <end position="239"/>
    </location>
</feature>
<proteinExistence type="inferred from homology"/>
<feature type="compositionally biased region" description="Basic and acidic residues" evidence="2">
    <location>
        <begin position="1019"/>
        <end position="1034"/>
    </location>
</feature>
<feature type="compositionally biased region" description="Gly residues" evidence="2">
    <location>
        <begin position="650"/>
        <end position="664"/>
    </location>
</feature>
<feature type="compositionally biased region" description="Basic and acidic residues" evidence="2">
    <location>
        <begin position="689"/>
        <end position="701"/>
    </location>
</feature>
<evidence type="ECO:0000259" key="3">
    <source>
        <dbReference type="SMART" id="SM00775"/>
    </source>
</evidence>
<feature type="domain" description="LNS2/PITP" evidence="3">
    <location>
        <begin position="1081"/>
        <end position="1335"/>
    </location>
</feature>
<feature type="compositionally biased region" description="Basic and acidic residues" evidence="2">
    <location>
        <begin position="607"/>
        <end position="627"/>
    </location>
</feature>
<feature type="compositionally biased region" description="Gly residues" evidence="2">
    <location>
        <begin position="904"/>
        <end position="919"/>
    </location>
</feature>
<dbReference type="SUPFAM" id="SSF56784">
    <property type="entry name" value="HAD-like"/>
    <property type="match status" value="1"/>
</dbReference>
<dbReference type="Pfam" id="PF08235">
    <property type="entry name" value="LNS2"/>
    <property type="match status" value="2"/>
</dbReference>
<feature type="compositionally biased region" description="Basic and acidic residues" evidence="2">
    <location>
        <begin position="398"/>
        <end position="408"/>
    </location>
</feature>
<dbReference type="InterPro" id="IPR036412">
    <property type="entry name" value="HAD-like_sf"/>
</dbReference>
<name>A0A0G4H2E2_9ALVE</name>
<dbReference type="InterPro" id="IPR026058">
    <property type="entry name" value="LIPIN"/>
</dbReference>
<sequence>MSFLPTIAIPLPPIPRVSGNSSGAVDVVIVRDRKRPWRWLACTDFNVRFGRYYLPNGYKGEPVEILINGEPTGVKMKACRRRPGDFRFGYKFSKKLDRPEPVIPDIDDLPVVRFLSVSLSLSREKDEEKEGTGGERDTKSSSPSKKSPRVSDEEAADEEKEEGGENEEDKGEEEENAEEGEEDESSSCPPVRVPFISVWNHQMWLVTKAVAEGMREDLGEPETTKNIDLGEQGEGGGVVSGRDGCVDSAGTEKAKSATGGGRDRHRDREKEGVESQSVAVTGIERERSVRRSERSISMESYQTARGNFLNSSGTLDLLGFDEEEPVDVGQEGGEGVVEEGRKAPEPIPDMVAREGEGKTGEVLAELVGPVVIQTEGEAEGEQTKIQAQLQPQARAHPPTKEAAAESEGRPPSPTRGSSGEEEGDGEEAAGAVEGDEKEKEKETAPEGGEREATHQEREGGDGEESGWGAQILSVIGRLALSPRNSQSGSLMTVPPFASPFYEELFYDPAEEQPEEEQRAEQQGKGVGCPSSRLSRENTKTLSSSNSQLSPLPGRSHSDSALVPSSSPSASSNVRGERGNGQSDGNGENSMIKISIQRGEVQMVQTGGERERDGVGGERAHRGPRRDSGGVGGLVSAIRCARRRPKDSGRKSGGGRGGSGGGQRSQGGVTSFMSGVRPPVPSVLSVTAKEVGEIEVTGKGEQQETPEGKQGASGTEREKETPSLSFSKSPSQTAPSPSEGSPPQLPLAGPVEAPALSTLFQNFAKEGHGAPPPLEVSLCRSRLQLSDANAAADGGWSLTDSVGEGGETTGVSCVSVFENSIVSPDRLLSNPEVLFSQEALFRFQGGGNVYTLAVASSMLFVLLASGRLPSRQQVEDVRFCPLLLQPAEVHRRAVGPGPSGSLVVAGGGEQSGKTGGEGGSRGSIASFLPVLPRSLFPNGFSIFSSPTAAPAAAIAEVEDEFQELGATLKTATLPVAALDSPEVAQGGESGEGGEEGIEREEAGSEKGAEEKEEEEEEDSEALRDDWDALPEKELTKTPPPRILRKIAAKLRPGYNKITFRIEGSEDCLLDAGAFYWDSSAKVVVSDIDGTVTVSDLTGHAVSTLGMVHKDHAGLPKVYRQIRERGYKLMYLSSRSLGQANTTRRYLREVCQVERGKEDERHTLPPGPVLVSANGMWATIRHEAFKTSDVFKVSCLQNVREAFPPNVRGLAPPPPLASAAAEVKSVSSPAASGGEPVGTAAGDAGAETSRPIPPGPSSSSVSAGGGGQGEVLVLGDGEVLQGLPGVSSEEGEEERKFSQIFMGGFGNRDTDVKTYRTLGVPPEKNFMIDPASDLCSQDRRQQKFRFHHLEERLDALFPAVAEPEDERDRGEVTWIGTDKNKQPRPQII</sequence>
<feature type="region of interest" description="Disordered" evidence="2">
    <location>
        <begin position="325"/>
        <end position="355"/>
    </location>
</feature>
<feature type="compositionally biased region" description="Polar residues" evidence="2">
    <location>
        <begin position="579"/>
        <end position="588"/>
    </location>
</feature>
<feature type="region of interest" description="Disordered" evidence="2">
    <location>
        <begin position="123"/>
        <end position="190"/>
    </location>
</feature>
<dbReference type="InterPro" id="IPR013209">
    <property type="entry name" value="LNS2"/>
</dbReference>
<feature type="compositionally biased region" description="Basic and acidic residues" evidence="2">
    <location>
        <begin position="434"/>
        <end position="460"/>
    </location>
</feature>
<dbReference type="InterPro" id="IPR007651">
    <property type="entry name" value="Lipin_N"/>
</dbReference>
<feature type="region of interest" description="Disordered" evidence="2">
    <location>
        <begin position="373"/>
        <end position="468"/>
    </location>
</feature>
<dbReference type="Pfam" id="PF04571">
    <property type="entry name" value="Lipin_N"/>
    <property type="match status" value="1"/>
</dbReference>
<feature type="compositionally biased region" description="Acidic residues" evidence="2">
    <location>
        <begin position="1009"/>
        <end position="1018"/>
    </location>
</feature>
<dbReference type="SMART" id="SM00775">
    <property type="entry name" value="LNS2"/>
    <property type="match status" value="1"/>
</dbReference>
<feature type="region of interest" description="Disordered" evidence="2">
    <location>
        <begin position="502"/>
        <end position="749"/>
    </location>
</feature>
<feature type="compositionally biased region" description="Basic and acidic residues" evidence="2">
    <location>
        <begin position="283"/>
        <end position="294"/>
    </location>
</feature>
<feature type="compositionally biased region" description="Acidic residues" evidence="2">
    <location>
        <begin position="504"/>
        <end position="514"/>
    </location>
</feature>
<dbReference type="PANTHER" id="PTHR12181">
    <property type="entry name" value="LIPIN"/>
    <property type="match status" value="1"/>
</dbReference>
<feature type="region of interest" description="Disordered" evidence="2">
    <location>
        <begin position="894"/>
        <end position="919"/>
    </location>
</feature>
<organism evidence="4">
    <name type="scientific">Chromera velia CCMP2878</name>
    <dbReference type="NCBI Taxonomy" id="1169474"/>
    <lineage>
        <taxon>Eukaryota</taxon>
        <taxon>Sar</taxon>
        <taxon>Alveolata</taxon>
        <taxon>Colpodellida</taxon>
        <taxon>Chromeraceae</taxon>
        <taxon>Chromera</taxon>
    </lineage>
</organism>